<dbReference type="Pfam" id="PF23559">
    <property type="entry name" value="WHD_DRP"/>
    <property type="match status" value="1"/>
</dbReference>
<name>A0AAV8C046_9POAL</name>
<dbReference type="InterPro" id="IPR055357">
    <property type="entry name" value="LRR_At1g61320_AtMIF1"/>
</dbReference>
<dbReference type="Pfam" id="PF23622">
    <property type="entry name" value="LRR_At1g61320_AtMIF1"/>
    <property type="match status" value="1"/>
</dbReference>
<dbReference type="InterPro" id="IPR056789">
    <property type="entry name" value="LRR_R13L1-DRL21"/>
</dbReference>
<evidence type="ECO:0000256" key="4">
    <source>
        <dbReference type="ARBA" id="ARBA00022741"/>
    </source>
</evidence>
<keyword evidence="2" id="KW-0433">Leucine-rich repeat</keyword>
<dbReference type="EMBL" id="JAMFTS010000005">
    <property type="protein sequence ID" value="KAJ4748519.1"/>
    <property type="molecule type" value="Genomic_DNA"/>
</dbReference>
<evidence type="ECO:0000259" key="10">
    <source>
        <dbReference type="Pfam" id="PF23622"/>
    </source>
</evidence>
<evidence type="ECO:0000256" key="6">
    <source>
        <dbReference type="ARBA" id="ARBA00022840"/>
    </source>
</evidence>
<dbReference type="InterPro" id="IPR002182">
    <property type="entry name" value="NB-ARC"/>
</dbReference>
<dbReference type="PANTHER" id="PTHR36766">
    <property type="entry name" value="PLANT BROAD-SPECTRUM MILDEW RESISTANCE PROTEIN RPW8"/>
    <property type="match status" value="1"/>
</dbReference>
<organism evidence="12 14">
    <name type="scientific">Rhynchospora pubera</name>
    <dbReference type="NCBI Taxonomy" id="906938"/>
    <lineage>
        <taxon>Eukaryota</taxon>
        <taxon>Viridiplantae</taxon>
        <taxon>Streptophyta</taxon>
        <taxon>Embryophyta</taxon>
        <taxon>Tracheophyta</taxon>
        <taxon>Spermatophyta</taxon>
        <taxon>Magnoliopsida</taxon>
        <taxon>Liliopsida</taxon>
        <taxon>Poales</taxon>
        <taxon>Cyperaceae</taxon>
        <taxon>Cyperoideae</taxon>
        <taxon>Rhynchosporeae</taxon>
        <taxon>Rhynchospora</taxon>
    </lineage>
</organism>
<evidence type="ECO:0000313" key="13">
    <source>
        <dbReference type="EMBL" id="KAJ4798528.1"/>
    </source>
</evidence>
<dbReference type="PRINTS" id="PR00364">
    <property type="entry name" value="DISEASERSIST"/>
</dbReference>
<keyword evidence="6" id="KW-0067">ATP-binding</keyword>
<feature type="domain" description="NB-ARC" evidence="7">
    <location>
        <begin position="200"/>
        <end position="369"/>
    </location>
</feature>
<dbReference type="Gene3D" id="1.10.10.10">
    <property type="entry name" value="Winged helix-like DNA-binding domain superfamily/Winged helix DNA-binding domain"/>
    <property type="match status" value="1"/>
</dbReference>
<evidence type="ECO:0000259" key="9">
    <source>
        <dbReference type="Pfam" id="PF23559"/>
    </source>
</evidence>
<dbReference type="PANTHER" id="PTHR36766:SF40">
    <property type="entry name" value="DISEASE RESISTANCE PROTEIN RGA3"/>
    <property type="match status" value="1"/>
</dbReference>
<comment type="similarity">
    <text evidence="1">Belongs to the disease resistance NB-LRR family.</text>
</comment>
<evidence type="ECO:0000313" key="14">
    <source>
        <dbReference type="Proteomes" id="UP001140206"/>
    </source>
</evidence>
<comment type="caution">
    <text evidence="12">The sequence shown here is derived from an EMBL/GenBank/DDBJ whole genome shotgun (WGS) entry which is preliminary data.</text>
</comment>
<feature type="domain" description="At1g61320/AtMIF1 LRR" evidence="10">
    <location>
        <begin position="926"/>
        <end position="1030"/>
    </location>
</feature>
<evidence type="ECO:0000256" key="2">
    <source>
        <dbReference type="ARBA" id="ARBA00022614"/>
    </source>
</evidence>
<feature type="domain" description="Disease resistance N-terminal" evidence="8">
    <location>
        <begin position="16"/>
        <end position="107"/>
    </location>
</feature>
<dbReference type="GO" id="GO:0051707">
    <property type="term" value="P:response to other organism"/>
    <property type="evidence" value="ECO:0007669"/>
    <property type="project" value="UniProtKB-ARBA"/>
</dbReference>
<keyword evidence="14" id="KW-1185">Reference proteome</keyword>
<dbReference type="SUPFAM" id="SSF52540">
    <property type="entry name" value="P-loop containing nucleoside triphosphate hydrolases"/>
    <property type="match status" value="1"/>
</dbReference>
<evidence type="ECO:0000256" key="3">
    <source>
        <dbReference type="ARBA" id="ARBA00022737"/>
    </source>
</evidence>
<dbReference type="InterPro" id="IPR042197">
    <property type="entry name" value="Apaf_helical"/>
</dbReference>
<dbReference type="AlphaFoldDB" id="A0AAV8C046"/>
<dbReference type="Pfam" id="PF25019">
    <property type="entry name" value="LRR_R13L1-DRL21"/>
    <property type="match status" value="1"/>
</dbReference>
<keyword evidence="5" id="KW-0611">Plant defense</keyword>
<dbReference type="SUPFAM" id="SSF52058">
    <property type="entry name" value="L domain-like"/>
    <property type="match status" value="2"/>
</dbReference>
<dbReference type="InterPro" id="IPR036388">
    <property type="entry name" value="WH-like_DNA-bd_sf"/>
</dbReference>
<dbReference type="GO" id="GO:0006952">
    <property type="term" value="P:defense response"/>
    <property type="evidence" value="ECO:0007669"/>
    <property type="project" value="UniProtKB-KW"/>
</dbReference>
<dbReference type="Gene3D" id="1.20.5.4130">
    <property type="match status" value="1"/>
</dbReference>
<dbReference type="InterPro" id="IPR032675">
    <property type="entry name" value="LRR_dom_sf"/>
</dbReference>
<evidence type="ECO:0000259" key="8">
    <source>
        <dbReference type="Pfam" id="PF18052"/>
    </source>
</evidence>
<feature type="domain" description="R13L1/DRL21-like LRR repeat region" evidence="11">
    <location>
        <begin position="697"/>
        <end position="823"/>
    </location>
</feature>
<dbReference type="InterPro" id="IPR041118">
    <property type="entry name" value="Rx_N"/>
</dbReference>
<dbReference type="Pfam" id="PF00931">
    <property type="entry name" value="NB-ARC"/>
    <property type="match status" value="1"/>
</dbReference>
<accession>A0AAV8C046</accession>
<evidence type="ECO:0000259" key="7">
    <source>
        <dbReference type="Pfam" id="PF00931"/>
    </source>
</evidence>
<dbReference type="EMBL" id="JAMFTS010000002">
    <property type="protein sequence ID" value="KAJ4798528.1"/>
    <property type="molecule type" value="Genomic_DNA"/>
</dbReference>
<dbReference type="Gene3D" id="3.40.50.300">
    <property type="entry name" value="P-loop containing nucleotide triphosphate hydrolases"/>
    <property type="match status" value="1"/>
</dbReference>
<proteinExistence type="inferred from homology"/>
<dbReference type="Proteomes" id="UP001140206">
    <property type="component" value="Chromosome 5"/>
</dbReference>
<keyword evidence="3" id="KW-0677">Repeat</keyword>
<reference evidence="12" key="1">
    <citation type="submission" date="2022-08" db="EMBL/GenBank/DDBJ databases">
        <authorList>
            <person name="Marques A."/>
        </authorList>
    </citation>
    <scope>NUCLEOTIDE SEQUENCE</scope>
    <source>
        <strain evidence="12">RhyPub2mFocal</strain>
        <tissue evidence="12">Leaves</tissue>
    </source>
</reference>
<evidence type="ECO:0000256" key="1">
    <source>
        <dbReference type="ARBA" id="ARBA00008894"/>
    </source>
</evidence>
<dbReference type="InterPro" id="IPR027417">
    <property type="entry name" value="P-loop_NTPase"/>
</dbReference>
<dbReference type="Proteomes" id="UP001140206">
    <property type="component" value="Chromosome 2"/>
</dbReference>
<protein>
    <submittedName>
        <fullName evidence="12">NBS-LRR-like resistance protein</fullName>
    </submittedName>
</protein>
<keyword evidence="4" id="KW-0547">Nucleotide-binding</keyword>
<sequence>MAEVLTVVGWAISPLIKILSDKAQSFASDQYRWFKSTPADLLRLSASLSQLQATASALSRRQRQRRSPDPHQSAWFSQLKDVIHEAEDVLDEFDYLILLSDSDPKVTRFFSSSSKSVKRLIGSDELLNRLKCLLKNIDDVNNSSQRLIQVVDADSSGSGRESERSFCFSHVTGSVLTEDTVFGREKEHADIVAKLTDSADRLCSRPVPVVAIVGDGGIGKTTLAQLVYNDPQVEQHFNLRMWVCVSDKFNEVNLTREIIQAATGSGENYDSIVNFAKLQRILQDSVASKRFLLVLDDVWSDKEKNEWESREMWHKMLAPLQYGDQGSRILVMTRMKLVSDIFSVRKPVFLTGLPEKDEWLLFKKSAFGDENTDEYPHLQEIGKKIVAKLKGSPLAAKAIGGMLRGTRSTRDWNEVLDRDIYKDTASALVSSYLHLPEYLQCCFSFCSVFPRNWRFDAKELIKMWMAHGFIQQEKGDDKRTEDLGKEYFNHLLAKSFFQPLKQGHRTCYVIHDLMHDLAKSVSVNNSARLVGQKRKSLSCTIHHLSVSSNNLAYLKNWPGLKNLRTLLIVEDHAFSLNRIQDDIMQELNGLRVLDFSDSGMVEVPESIGQLIHLRYLAFPDSLKRFPESISKLLHLQTLSIPKKTKLEKLPEGMCKLTNLRHLDVDLEHIATISSIHRLVNLQGSVEFRIKSEKGYMIEELKDIKYLHGQLIIKNLENVSGMEEACKSELSTKKYVKVVKLEWSSGGGTSISNVVDADVLQGVQPHENLEELHIIRYRGATSPSWMEQKVLNHLKSLYLINCRRWEAMPPLGQLPSLKLLHIKEACAVRKIGPEFYGNFHVGFPSLQELELDDMPKWTKWYAGANTHLFPRLKKLKIANCPVLIELPPFSLSVRKVSIENTKRMSCLKLSPFPSSKSINFSLETSYTTILPDSLLHQEHIQAIEFLNVKHCNETFSKKLSLLVSLKRLRLCQCAVTDYQLKICLESLVSLSALEIIGCSNVASIPILNEPNCLATTLQELHVQDCQILSSLNFITKFKSLRSLVVERCEMLESSSFPSNLSSLVYLSKLSILYCPKFSSLPEAGLPVSLELLHLIGCNQNLTKNLIEKRGIEWEKVSIVSKVVIR</sequence>
<evidence type="ECO:0000313" key="12">
    <source>
        <dbReference type="EMBL" id="KAJ4748519.1"/>
    </source>
</evidence>
<dbReference type="Pfam" id="PF18052">
    <property type="entry name" value="Rx_N"/>
    <property type="match status" value="1"/>
</dbReference>
<feature type="domain" description="Disease resistance protein winged helix" evidence="9">
    <location>
        <begin position="448"/>
        <end position="518"/>
    </location>
</feature>
<evidence type="ECO:0000259" key="11">
    <source>
        <dbReference type="Pfam" id="PF25019"/>
    </source>
</evidence>
<dbReference type="Gene3D" id="1.10.8.430">
    <property type="entry name" value="Helical domain of apoptotic protease-activating factors"/>
    <property type="match status" value="1"/>
</dbReference>
<dbReference type="GO" id="GO:0043531">
    <property type="term" value="F:ADP binding"/>
    <property type="evidence" value="ECO:0007669"/>
    <property type="project" value="InterPro"/>
</dbReference>
<dbReference type="InterPro" id="IPR058922">
    <property type="entry name" value="WHD_DRP"/>
</dbReference>
<dbReference type="GO" id="GO:0005524">
    <property type="term" value="F:ATP binding"/>
    <property type="evidence" value="ECO:0007669"/>
    <property type="project" value="UniProtKB-KW"/>
</dbReference>
<dbReference type="Gene3D" id="3.80.10.10">
    <property type="entry name" value="Ribonuclease Inhibitor"/>
    <property type="match status" value="2"/>
</dbReference>
<gene>
    <name evidence="13" type="ORF">LUZ62_049774</name>
    <name evidence="12" type="ORF">LUZ62_082924</name>
</gene>
<evidence type="ECO:0000256" key="5">
    <source>
        <dbReference type="ARBA" id="ARBA00022821"/>
    </source>
</evidence>